<keyword evidence="3" id="KW-1185">Reference proteome</keyword>
<dbReference type="AlphaFoldDB" id="A0A011V3P9"/>
<name>A0A011V3P9_RUMAL</name>
<proteinExistence type="predicted"/>
<sequence length="149" mass="16394">MGQAFRERLAGSTRGRASRSRRKSDVATIKAITSYLPAITKSGRSQKYDGTQNVRHALSFWAHRPPAPEIGQRQRIRFLDPNGVRGDLPAVRQLEIKCSTWNICFVAATQKLNAPYSQDIGDVVALSTETERVAKTAIIGKSLPDTALS</sequence>
<reference evidence="2 3" key="1">
    <citation type="submission" date="2013-06" db="EMBL/GenBank/DDBJ databases">
        <title>Rumen cellulosomics: divergent fiber-degrading strategies revealed by comparative genome-wide analysis of six Ruminococcal strains.</title>
        <authorList>
            <person name="Dassa B."/>
            <person name="Borovok I."/>
            <person name="Lamed R."/>
            <person name="Flint H."/>
            <person name="Yeoman C.J."/>
            <person name="White B."/>
            <person name="Bayer E.A."/>
        </authorList>
    </citation>
    <scope>NUCLEOTIDE SEQUENCE [LARGE SCALE GENOMIC DNA]</scope>
    <source>
        <strain evidence="2 3">SY3</strain>
    </source>
</reference>
<organism evidence="2 3">
    <name type="scientific">Ruminococcus albus SY3</name>
    <dbReference type="NCBI Taxonomy" id="1341156"/>
    <lineage>
        <taxon>Bacteria</taxon>
        <taxon>Bacillati</taxon>
        <taxon>Bacillota</taxon>
        <taxon>Clostridia</taxon>
        <taxon>Eubacteriales</taxon>
        <taxon>Oscillospiraceae</taxon>
        <taxon>Ruminococcus</taxon>
    </lineage>
</organism>
<protein>
    <submittedName>
        <fullName evidence="2">Uncharacterized protein</fullName>
    </submittedName>
</protein>
<gene>
    <name evidence="2" type="ORF">RASY3_04945</name>
</gene>
<dbReference type="EMBL" id="JEOB01000002">
    <property type="protein sequence ID" value="EXM40077.1"/>
    <property type="molecule type" value="Genomic_DNA"/>
</dbReference>
<dbReference type="Proteomes" id="UP000021369">
    <property type="component" value="Unassembled WGS sequence"/>
</dbReference>
<evidence type="ECO:0000313" key="2">
    <source>
        <dbReference type="EMBL" id="EXM40077.1"/>
    </source>
</evidence>
<evidence type="ECO:0000313" key="3">
    <source>
        <dbReference type="Proteomes" id="UP000021369"/>
    </source>
</evidence>
<accession>A0A011V3P9</accession>
<comment type="caution">
    <text evidence="2">The sequence shown here is derived from an EMBL/GenBank/DDBJ whole genome shotgun (WGS) entry which is preliminary data.</text>
</comment>
<evidence type="ECO:0000256" key="1">
    <source>
        <dbReference type="SAM" id="MobiDB-lite"/>
    </source>
</evidence>
<feature type="region of interest" description="Disordered" evidence="1">
    <location>
        <begin position="1"/>
        <end position="23"/>
    </location>
</feature>